<evidence type="ECO:0000313" key="3">
    <source>
        <dbReference type="Proteomes" id="UP000193240"/>
    </source>
</evidence>
<protein>
    <submittedName>
        <fullName evidence="2">Uncharacterized protein</fullName>
    </submittedName>
</protein>
<accession>A0A1Y2LRA0</accession>
<keyword evidence="3" id="KW-1185">Reference proteome</keyword>
<name>A0A1Y2LRA0_EPING</name>
<organism evidence="2 3">
    <name type="scientific">Epicoccum nigrum</name>
    <name type="common">Soil fungus</name>
    <name type="synonym">Epicoccum purpurascens</name>
    <dbReference type="NCBI Taxonomy" id="105696"/>
    <lineage>
        <taxon>Eukaryota</taxon>
        <taxon>Fungi</taxon>
        <taxon>Dikarya</taxon>
        <taxon>Ascomycota</taxon>
        <taxon>Pezizomycotina</taxon>
        <taxon>Dothideomycetes</taxon>
        <taxon>Pleosporomycetidae</taxon>
        <taxon>Pleosporales</taxon>
        <taxon>Pleosporineae</taxon>
        <taxon>Didymellaceae</taxon>
        <taxon>Epicoccum</taxon>
    </lineage>
</organism>
<dbReference type="EMBL" id="KZ107851">
    <property type="protein sequence ID" value="OSS46385.1"/>
    <property type="molecule type" value="Genomic_DNA"/>
</dbReference>
<proteinExistence type="predicted"/>
<evidence type="ECO:0000313" key="2">
    <source>
        <dbReference type="EMBL" id="OSS46385.1"/>
    </source>
</evidence>
<sequence length="125" mass="13855">MVVRDLPALAACVHGHAHGHAFANGTSHIFRSGHGVFPSKSALIYARPDKHPLRRTVYFLRPQQLGIRTAALAAPGHNHSTRAVNTSHAGKRKRKRKRQQSDRRVQRCRGEREAPEMELGGPQGC</sequence>
<reference evidence="2 3" key="1">
    <citation type="journal article" date="2017" name="Genome Announc.">
        <title>Genome sequence of the saprophytic ascomycete Epicoccum nigrum ICMP 19927 strain isolated from New Zealand.</title>
        <authorList>
            <person name="Fokin M."/>
            <person name="Fleetwood D."/>
            <person name="Weir B.S."/>
            <person name="Villas-Boas S.G."/>
        </authorList>
    </citation>
    <scope>NUCLEOTIDE SEQUENCE [LARGE SCALE GENOMIC DNA]</scope>
    <source>
        <strain evidence="2 3">ICMP 19927</strain>
    </source>
</reference>
<feature type="compositionally biased region" description="Basic residues" evidence="1">
    <location>
        <begin position="89"/>
        <end position="98"/>
    </location>
</feature>
<dbReference type="Proteomes" id="UP000193240">
    <property type="component" value="Unassembled WGS sequence"/>
</dbReference>
<dbReference type="InParanoid" id="A0A1Y2LRA0"/>
<dbReference type="AlphaFoldDB" id="A0A1Y2LRA0"/>
<feature type="region of interest" description="Disordered" evidence="1">
    <location>
        <begin position="74"/>
        <end position="125"/>
    </location>
</feature>
<gene>
    <name evidence="2" type="ORF">B5807_08575</name>
</gene>
<feature type="compositionally biased region" description="Basic and acidic residues" evidence="1">
    <location>
        <begin position="99"/>
        <end position="115"/>
    </location>
</feature>
<evidence type="ECO:0000256" key="1">
    <source>
        <dbReference type="SAM" id="MobiDB-lite"/>
    </source>
</evidence>